<name>Q5C5K2_SCHJA</name>
<sequence>MPFEFDNVPLARLQIISLSPSILLLSLFKIPNTKDALSGIQATAIKRKIKRQACLCVEL</sequence>
<protein>
    <submittedName>
        <fullName evidence="1">Uncharacterized protein</fullName>
    </submittedName>
</protein>
<dbReference type="EMBL" id="AY809183">
    <property type="protein sequence ID" value="AAX25072.1"/>
    <property type="molecule type" value="mRNA"/>
</dbReference>
<proteinExistence type="evidence at transcript level"/>
<organism evidence="1">
    <name type="scientific">Schistosoma japonicum</name>
    <name type="common">Blood fluke</name>
    <dbReference type="NCBI Taxonomy" id="6182"/>
    <lineage>
        <taxon>Eukaryota</taxon>
        <taxon>Metazoa</taxon>
        <taxon>Spiralia</taxon>
        <taxon>Lophotrochozoa</taxon>
        <taxon>Platyhelminthes</taxon>
        <taxon>Trematoda</taxon>
        <taxon>Digenea</taxon>
        <taxon>Strigeidida</taxon>
        <taxon>Schistosomatoidea</taxon>
        <taxon>Schistosomatidae</taxon>
        <taxon>Schistosoma</taxon>
    </lineage>
</organism>
<dbReference type="AlphaFoldDB" id="Q5C5K2"/>
<reference evidence="1" key="2">
    <citation type="journal article" date="2006" name="PLoS Pathog.">
        <title>New perspectives on host-parasite interplay by comparative transcriptomic and proteomic analyses of Schistosoma japonicum.</title>
        <authorList>
            <person name="Liu F."/>
            <person name="Lu J."/>
            <person name="Hu W."/>
            <person name="Wang S.Y."/>
            <person name="Cui S.J."/>
            <person name="Chi M."/>
            <person name="Yan Q."/>
            <person name="Wang X.R."/>
            <person name="Song H.D."/>
            <person name="Xu X.N."/>
            <person name="Wang J.J."/>
            <person name="Zhang X.L."/>
            <person name="Zhang X."/>
            <person name="Wang Z.Q."/>
            <person name="Xue C.L."/>
            <person name="Brindley P.J."/>
            <person name="McManus D.P."/>
            <person name="Yang P.Y."/>
            <person name="Feng Z."/>
            <person name="Chen Z."/>
            <person name="Han Z.G."/>
        </authorList>
    </citation>
    <scope>NUCLEOTIDE SEQUENCE</scope>
</reference>
<evidence type="ECO:0000313" key="1">
    <source>
        <dbReference type="EMBL" id="AAX25072.1"/>
    </source>
</evidence>
<reference evidence="1" key="1">
    <citation type="submission" date="2005-03" db="EMBL/GenBank/DDBJ databases">
        <authorList>
            <person name="Han Z."/>
        </authorList>
    </citation>
    <scope>NUCLEOTIDE SEQUENCE</scope>
</reference>
<accession>Q5C5K2</accession>